<organism evidence="2 3">
    <name type="scientific">Candidatus Nitrospira nitrosa</name>
    <dbReference type="NCBI Taxonomy" id="1742972"/>
    <lineage>
        <taxon>Bacteria</taxon>
        <taxon>Pseudomonadati</taxon>
        <taxon>Nitrospirota</taxon>
        <taxon>Nitrospiria</taxon>
        <taxon>Nitrospirales</taxon>
        <taxon>Nitrospiraceae</taxon>
        <taxon>Nitrospira</taxon>
    </lineage>
</organism>
<reference evidence="2 3" key="1">
    <citation type="submission" date="2015-10" db="EMBL/GenBank/DDBJ databases">
        <authorList>
            <person name="Gilbert D.G."/>
        </authorList>
    </citation>
    <scope>NUCLEOTIDE SEQUENCE [LARGE SCALE GENOMIC DNA]</scope>
    <source>
        <strain evidence="2">COMA1</strain>
    </source>
</reference>
<sequence length="56" mass="6296">MTAETLQIIIFSGGHTVEALNDHHRLSWHAYSGKNPCTLEPTVNQTRDASWTSDRT</sequence>
<dbReference type="Proteomes" id="UP000199032">
    <property type="component" value="Unassembled WGS sequence"/>
</dbReference>
<name>A0A0S4LNY0_9BACT</name>
<evidence type="ECO:0000313" key="2">
    <source>
        <dbReference type="EMBL" id="CUS39221.1"/>
    </source>
</evidence>
<feature type="region of interest" description="Disordered" evidence="1">
    <location>
        <begin position="37"/>
        <end position="56"/>
    </location>
</feature>
<keyword evidence="3" id="KW-1185">Reference proteome</keyword>
<proteinExistence type="predicted"/>
<evidence type="ECO:0000313" key="3">
    <source>
        <dbReference type="Proteomes" id="UP000199032"/>
    </source>
</evidence>
<gene>
    <name evidence="2" type="ORF">COMA1_70096</name>
</gene>
<protein>
    <submittedName>
        <fullName evidence="2">Uncharacterized protein</fullName>
    </submittedName>
</protein>
<dbReference type="AlphaFoldDB" id="A0A0S4LNY0"/>
<dbReference type="EMBL" id="CZQA01000013">
    <property type="protein sequence ID" value="CUS39221.1"/>
    <property type="molecule type" value="Genomic_DNA"/>
</dbReference>
<evidence type="ECO:0000256" key="1">
    <source>
        <dbReference type="SAM" id="MobiDB-lite"/>
    </source>
</evidence>
<accession>A0A0S4LNY0</accession>
<feature type="compositionally biased region" description="Polar residues" evidence="1">
    <location>
        <begin position="41"/>
        <end position="56"/>
    </location>
</feature>